<dbReference type="PROSITE" id="PS51077">
    <property type="entry name" value="HTH_ICLR"/>
    <property type="match status" value="1"/>
</dbReference>
<dbReference type="InterPro" id="IPR036388">
    <property type="entry name" value="WH-like_DNA-bd_sf"/>
</dbReference>
<protein>
    <submittedName>
        <fullName evidence="6">Transcriptional regulator</fullName>
    </submittedName>
</protein>
<keyword evidence="6" id="KW-0614">Plasmid</keyword>
<evidence type="ECO:0000313" key="7">
    <source>
        <dbReference type="Proteomes" id="UP000186559"/>
    </source>
</evidence>
<dbReference type="EMBL" id="CP014803">
    <property type="protein sequence ID" value="APX26461.1"/>
    <property type="molecule type" value="Genomic_DNA"/>
</dbReference>
<proteinExistence type="predicted"/>
<dbReference type="GO" id="GO:0003677">
    <property type="term" value="F:DNA binding"/>
    <property type="evidence" value="ECO:0007669"/>
    <property type="project" value="UniProtKB-KW"/>
</dbReference>
<organism evidence="6 7">
    <name type="scientific">Salipiger profundus</name>
    <dbReference type="NCBI Taxonomy" id="1229727"/>
    <lineage>
        <taxon>Bacteria</taxon>
        <taxon>Pseudomonadati</taxon>
        <taxon>Pseudomonadota</taxon>
        <taxon>Alphaproteobacteria</taxon>
        <taxon>Rhodobacterales</taxon>
        <taxon>Roseobacteraceae</taxon>
        <taxon>Salipiger</taxon>
    </lineage>
</organism>
<keyword evidence="7" id="KW-1185">Reference proteome</keyword>
<dbReference type="PANTHER" id="PTHR30136">
    <property type="entry name" value="HELIX-TURN-HELIX TRANSCRIPTIONAL REGULATOR, ICLR FAMILY"/>
    <property type="match status" value="1"/>
</dbReference>
<reference evidence="6 7" key="1">
    <citation type="submission" date="2016-03" db="EMBL/GenBank/DDBJ databases">
        <title>Deep-sea bacteria in the southern Pacific.</title>
        <authorList>
            <person name="Tang K."/>
        </authorList>
    </citation>
    <scope>NUCLEOTIDE SEQUENCE [LARGE SCALE GENOMIC DNA]</scope>
    <source>
        <strain evidence="6 7">JLT2016</strain>
        <plasmid evidence="7">Plasmid ptpro7</plasmid>
    </source>
</reference>
<dbReference type="SMART" id="SM00346">
    <property type="entry name" value="HTH_ICLR"/>
    <property type="match status" value="1"/>
</dbReference>
<dbReference type="GO" id="GO:0003700">
    <property type="term" value="F:DNA-binding transcription factor activity"/>
    <property type="evidence" value="ECO:0007669"/>
    <property type="project" value="TreeGrafter"/>
</dbReference>
<dbReference type="GO" id="GO:0045892">
    <property type="term" value="P:negative regulation of DNA-templated transcription"/>
    <property type="evidence" value="ECO:0007669"/>
    <property type="project" value="TreeGrafter"/>
</dbReference>
<keyword evidence="3" id="KW-0804">Transcription</keyword>
<evidence type="ECO:0000313" key="6">
    <source>
        <dbReference type="EMBL" id="APX26461.1"/>
    </source>
</evidence>
<evidence type="ECO:0000259" key="4">
    <source>
        <dbReference type="PROSITE" id="PS51077"/>
    </source>
</evidence>
<dbReference type="Pfam" id="PF01614">
    <property type="entry name" value="IclR_C"/>
    <property type="match status" value="1"/>
</dbReference>
<evidence type="ECO:0000259" key="5">
    <source>
        <dbReference type="PROSITE" id="PS51078"/>
    </source>
</evidence>
<dbReference type="Pfam" id="PF09339">
    <property type="entry name" value="HTH_IclR"/>
    <property type="match status" value="1"/>
</dbReference>
<gene>
    <name evidence="6" type="ORF">Ga0080559_TMP5124</name>
</gene>
<accession>A0A1U7DE70</accession>
<dbReference type="InterPro" id="IPR036390">
    <property type="entry name" value="WH_DNA-bd_sf"/>
</dbReference>
<evidence type="ECO:0000256" key="1">
    <source>
        <dbReference type="ARBA" id="ARBA00023015"/>
    </source>
</evidence>
<dbReference type="PANTHER" id="PTHR30136:SF24">
    <property type="entry name" value="HTH-TYPE TRANSCRIPTIONAL REPRESSOR ALLR"/>
    <property type="match status" value="1"/>
</dbReference>
<dbReference type="SUPFAM" id="SSF46785">
    <property type="entry name" value="Winged helix' DNA-binding domain"/>
    <property type="match status" value="1"/>
</dbReference>
<dbReference type="KEGG" id="tpro:Ga0080559_TMP5124"/>
<dbReference type="Gene3D" id="1.10.10.10">
    <property type="entry name" value="Winged helix-like DNA-binding domain superfamily/Winged helix DNA-binding domain"/>
    <property type="match status" value="1"/>
</dbReference>
<feature type="domain" description="HTH iclR-type" evidence="4">
    <location>
        <begin position="1"/>
        <end position="62"/>
    </location>
</feature>
<evidence type="ECO:0000256" key="2">
    <source>
        <dbReference type="ARBA" id="ARBA00023125"/>
    </source>
</evidence>
<dbReference type="Gene3D" id="3.30.450.40">
    <property type="match status" value="1"/>
</dbReference>
<dbReference type="InterPro" id="IPR005471">
    <property type="entry name" value="Tscrpt_reg_IclR_N"/>
</dbReference>
<dbReference type="InterPro" id="IPR014757">
    <property type="entry name" value="Tscrpt_reg_IclR_C"/>
</dbReference>
<dbReference type="RefSeq" id="WP_076626062.1">
    <property type="nucleotide sequence ID" value="NZ_BMEW01000024.1"/>
</dbReference>
<dbReference type="SUPFAM" id="SSF55781">
    <property type="entry name" value="GAF domain-like"/>
    <property type="match status" value="1"/>
</dbReference>
<evidence type="ECO:0000256" key="3">
    <source>
        <dbReference type="ARBA" id="ARBA00023163"/>
    </source>
</evidence>
<dbReference type="PROSITE" id="PS51078">
    <property type="entry name" value="ICLR_ED"/>
    <property type="match status" value="1"/>
</dbReference>
<dbReference type="InterPro" id="IPR050707">
    <property type="entry name" value="HTH_MetabolicPath_Reg"/>
</dbReference>
<feature type="domain" description="IclR-ED" evidence="5">
    <location>
        <begin position="63"/>
        <end position="246"/>
    </location>
</feature>
<name>A0A1U7DE70_9RHOB</name>
<geneLocation type="plasmid" evidence="7">
    <name>ptpro7</name>
</geneLocation>
<sequence>MQRHERLIQILDLFSQEKPNWELEEIHTALGHSKSTLYRYLKTLTDAGLLTTFPGRGYSLGSRFVEFDYLIRVTDPLIRLAGPVLTQLAETNACVGLLCRRYSDKVLCVFQHTATTKIHSSYERGKARPIFRGAASQVILAHLSAYQLNRLYTPNAAAFSEARLGDDLAGVRQSLSAIRAVGWHATEGQVTPGVVGIAAPLFDERGDITGSYSLTLPAGNVTSEDIRTLGVTVAGAAQEISQTLKKAPAS</sequence>
<dbReference type="Proteomes" id="UP000186559">
    <property type="component" value="Plasmid pTPRO7"/>
</dbReference>
<dbReference type="InterPro" id="IPR029016">
    <property type="entry name" value="GAF-like_dom_sf"/>
</dbReference>
<keyword evidence="2" id="KW-0238">DNA-binding</keyword>
<keyword evidence="1" id="KW-0805">Transcription regulation</keyword>
<dbReference type="AlphaFoldDB" id="A0A1U7DE70"/>